<gene>
    <name evidence="1" type="ORF">K529_000085</name>
</gene>
<proteinExistence type="predicted"/>
<dbReference type="GO" id="GO:0016740">
    <property type="term" value="F:transferase activity"/>
    <property type="evidence" value="ECO:0007669"/>
    <property type="project" value="UniProtKB-KW"/>
</dbReference>
<dbReference type="KEGG" id="rmb:K529_000085"/>
<organism evidence="1 2">
    <name type="scientific">Tritonibacter mobilis F1926</name>
    <dbReference type="NCBI Taxonomy" id="1265309"/>
    <lineage>
        <taxon>Bacteria</taxon>
        <taxon>Pseudomonadati</taxon>
        <taxon>Pseudomonadota</taxon>
        <taxon>Alphaproteobacteria</taxon>
        <taxon>Rhodobacterales</taxon>
        <taxon>Paracoccaceae</taxon>
        <taxon>Tritonibacter</taxon>
    </lineage>
</organism>
<dbReference type="AlphaFoldDB" id="A0A1B0ZXU8"/>
<sequence>MSAYRLRMKRRRYLWRAFRARRDLRAIADNTANIAQNDILVVVVLRNESLRLPYFLEHYRRLGAAHFLVVDNASDDGSLALLQREAKRGDLSIWQADGSYRDSRFGLDWSGWLLMHFGHRHWCLTVDVDELLVYPEMDQMPLPMLTDRLEQIGQTGFGALMLDLYPKGPLGAQDYRAGQDPAEVLRWFDEASYRAVRQAPQGNLWLQGGARERAFFSAAPERSPTLNKIPLIRWHWRYAYTNSTHALLPRALNALYDGVKGQLPSGVLLHTKFLPEVVGKAAVERNRAEHFHTPSMFDGYYRQIETRPDLWHPEAQQYRTPEQLADLGLCRGFDEDVTSLPSQRNQF</sequence>
<evidence type="ECO:0000313" key="2">
    <source>
        <dbReference type="Proteomes" id="UP000013243"/>
    </source>
</evidence>
<dbReference type="Proteomes" id="UP000013243">
    <property type="component" value="Chromosome"/>
</dbReference>
<name>A0A1B0ZXU8_9RHOB</name>
<reference evidence="1 2" key="1">
    <citation type="journal article" date="2016" name="ISME J.">
        <title>Global occurrence and heterogeneity of the Roseobacter-clade species Ruegeria mobilis.</title>
        <authorList>
            <person name="Sonnenschein E."/>
            <person name="Gram L."/>
        </authorList>
    </citation>
    <scope>NUCLEOTIDE SEQUENCE [LARGE SCALE GENOMIC DNA]</scope>
    <source>
        <strain evidence="1 2">F1926</strain>
    </source>
</reference>
<keyword evidence="1" id="KW-0808">Transferase</keyword>
<dbReference type="EMBL" id="CP015230">
    <property type="protein sequence ID" value="ANP39155.1"/>
    <property type="molecule type" value="Genomic_DNA"/>
</dbReference>
<dbReference type="Pfam" id="PF13704">
    <property type="entry name" value="Glyco_tranf_2_4"/>
    <property type="match status" value="1"/>
</dbReference>
<dbReference type="STRING" id="1265309.K529_000085"/>
<accession>A0A1B0ZXU8</accession>
<evidence type="ECO:0000313" key="1">
    <source>
        <dbReference type="EMBL" id="ANP39155.1"/>
    </source>
</evidence>
<protein>
    <submittedName>
        <fullName evidence="1">Glycosyl transferase family 2</fullName>
    </submittedName>
</protein>